<accession>A0A1I5F7N2</accession>
<feature type="transmembrane region" description="Helical" evidence="1">
    <location>
        <begin position="62"/>
        <end position="84"/>
    </location>
</feature>
<evidence type="ECO:0000313" key="2">
    <source>
        <dbReference type="EMBL" id="SFO19646.1"/>
    </source>
</evidence>
<dbReference type="RefSeq" id="WP_091686183.1">
    <property type="nucleotide sequence ID" value="NZ_BAABFM010000014.1"/>
</dbReference>
<keyword evidence="1" id="KW-1133">Transmembrane helix</keyword>
<name>A0A1I5F7N2_9FIRM</name>
<feature type="transmembrane region" description="Helical" evidence="1">
    <location>
        <begin position="112"/>
        <end position="137"/>
    </location>
</feature>
<evidence type="ECO:0000256" key="1">
    <source>
        <dbReference type="SAM" id="Phobius"/>
    </source>
</evidence>
<evidence type="ECO:0008006" key="4">
    <source>
        <dbReference type="Google" id="ProtNLM"/>
    </source>
</evidence>
<keyword evidence="1" id="KW-0472">Membrane</keyword>
<proteinExistence type="predicted"/>
<organism evidence="2 3">
    <name type="scientific">Anaerocolumna aminovalerica</name>
    <dbReference type="NCBI Taxonomy" id="1527"/>
    <lineage>
        <taxon>Bacteria</taxon>
        <taxon>Bacillati</taxon>
        <taxon>Bacillota</taxon>
        <taxon>Clostridia</taxon>
        <taxon>Lachnospirales</taxon>
        <taxon>Lachnospiraceae</taxon>
        <taxon>Anaerocolumna</taxon>
    </lineage>
</organism>
<sequence>METKYYTLNYILGSIKQVINIRIIFIILGIFLCICLDTWNQIPFLWAAKDSTIDVRYYWFNSYSYGGVYSSCFMPMLASAVYATSYCKEHLSKMDSLIIGRIGCIKYGISKIIVNSLSSGIAVFLGGGLFVFIASFFKPLYNTNSDMEAMGFPYFDYLNKGNGFLYFIIVLYLAFLVGILWSTIALTVSVFITNSYIVIATPFLLSFFLSRVYVLFQTPYNLRLDYLLSGLSIYRSDKMTLLFCTFAILIIVIICSIIFYKKVERSYKNG</sequence>
<dbReference type="OrthoDB" id="2027712at2"/>
<feature type="transmembrane region" description="Helical" evidence="1">
    <location>
        <begin position="21"/>
        <end position="42"/>
    </location>
</feature>
<protein>
    <recommendedName>
        <fullName evidence="4">ABC-2 family transporter protein</fullName>
    </recommendedName>
</protein>
<gene>
    <name evidence="2" type="ORF">SAMN04489757_11287</name>
</gene>
<keyword evidence="3" id="KW-1185">Reference proteome</keyword>
<feature type="transmembrane region" description="Helical" evidence="1">
    <location>
        <begin position="164"/>
        <end position="184"/>
    </location>
</feature>
<dbReference type="EMBL" id="FOWD01000012">
    <property type="protein sequence ID" value="SFO19646.1"/>
    <property type="molecule type" value="Genomic_DNA"/>
</dbReference>
<keyword evidence="1" id="KW-0812">Transmembrane</keyword>
<feature type="transmembrane region" description="Helical" evidence="1">
    <location>
        <begin position="196"/>
        <end position="220"/>
    </location>
</feature>
<evidence type="ECO:0000313" key="3">
    <source>
        <dbReference type="Proteomes" id="UP000198806"/>
    </source>
</evidence>
<feature type="transmembrane region" description="Helical" evidence="1">
    <location>
        <begin position="240"/>
        <end position="260"/>
    </location>
</feature>
<reference evidence="2 3" key="1">
    <citation type="submission" date="2016-10" db="EMBL/GenBank/DDBJ databases">
        <authorList>
            <person name="de Groot N.N."/>
        </authorList>
    </citation>
    <scope>NUCLEOTIDE SEQUENCE [LARGE SCALE GENOMIC DNA]</scope>
    <source>
        <strain evidence="2 3">DSM 1283</strain>
    </source>
</reference>
<dbReference type="AlphaFoldDB" id="A0A1I5F7N2"/>
<dbReference type="Proteomes" id="UP000198806">
    <property type="component" value="Unassembled WGS sequence"/>
</dbReference>
<dbReference type="STRING" id="1527.SAMN04489757_11287"/>